<evidence type="ECO:0000313" key="1">
    <source>
        <dbReference type="EMBL" id="MEN2787970.1"/>
    </source>
</evidence>
<sequence length="709" mass="79454">MTLDIRGSLKNTKISSDGYVVLEELISNSIDAFLIRQHADPQSRSLTVSVEVDFTSTGLLGDGTDISITCTDNGCGFGDDQADAFVTKDTSYKDDLSIAGIGKCRGSGRIQYFHHFERVGVRSTFRTDDGAVTRTLLPDAGRRKIDVADFGISDGDERAIGTSIRLEAMREATRAKLYKAESLADVFSAANMRRNMLIAFLQRLVSLTAQLGEFVIAFETRNSKGGIESSSLTASDLPEVTVVRSTEVVERDARSGDPLGSTETFTLSHYRLDAQTYDLPRNAISFCARSSPVEDITRRYLKTVAEQNRPVEGFHHIVLIEADLLDRRVNEQRDGFDGIPEEMPVYDLFTDATIAYSDVYDRIDPIIAEMVTPSGWSKDDVIRDVADRFGVIQAMLTDTDTRVIYGDSAKSVAERVLKKYQERIVADTAEIFDLRAEIETAEPHTADFRHKINELSWKYTSSLKTFDMANLSQLVVRRAAIVEILKLACGWGLAVQAIDDGQRRKDEQIIHSIFFPMRKDSHETSDHDIWLLSEEYQYYDYIASDKPLSQIEWDDGGKLFDPAIDEELAATLRRRSQDHAAKRPDIAIFGKEGAAIIIEFKAPGVPMDEHIGDLSRYAHLLAAKSNGRLKKFYGYLVGDTLDPLGMIGWKKFASGRSYFHTSDLQDPDTGRMLGELYAETLLYEDIVNRASKRIGVYREKLQIDFSKKS</sequence>
<comment type="caution">
    <text evidence="1">The sequence shown here is derived from an EMBL/GenBank/DDBJ whole genome shotgun (WGS) entry which is preliminary data.</text>
</comment>
<dbReference type="Gene3D" id="3.30.565.10">
    <property type="entry name" value="Histidine kinase-like ATPase, C-terminal domain"/>
    <property type="match status" value="1"/>
</dbReference>
<protein>
    <recommendedName>
        <fullName evidence="3">ATP-binding protein</fullName>
    </recommendedName>
</protein>
<dbReference type="EMBL" id="JBDIMF010000008">
    <property type="protein sequence ID" value="MEN2787970.1"/>
    <property type="molecule type" value="Genomic_DNA"/>
</dbReference>
<evidence type="ECO:0000313" key="2">
    <source>
        <dbReference type="Proteomes" id="UP001404104"/>
    </source>
</evidence>
<proteinExistence type="predicted"/>
<dbReference type="RefSeq" id="WP_345866215.1">
    <property type="nucleotide sequence ID" value="NZ_JBDIMF010000008.1"/>
</dbReference>
<name>A0ABU9XWN5_9SPHN</name>
<gene>
    <name evidence="1" type="ORF">ABC969_16270</name>
</gene>
<dbReference type="InterPro" id="IPR036890">
    <property type="entry name" value="HATPase_C_sf"/>
</dbReference>
<evidence type="ECO:0008006" key="3">
    <source>
        <dbReference type="Google" id="ProtNLM"/>
    </source>
</evidence>
<keyword evidence="2" id="KW-1185">Reference proteome</keyword>
<dbReference type="SUPFAM" id="SSF55874">
    <property type="entry name" value="ATPase domain of HSP90 chaperone/DNA topoisomerase II/histidine kinase"/>
    <property type="match status" value="1"/>
</dbReference>
<dbReference type="Proteomes" id="UP001404104">
    <property type="component" value="Unassembled WGS sequence"/>
</dbReference>
<reference evidence="1 2" key="1">
    <citation type="submission" date="2024-05" db="EMBL/GenBank/DDBJ databases">
        <authorList>
            <person name="Liu Q."/>
            <person name="Xin Y.-H."/>
        </authorList>
    </citation>
    <scope>NUCLEOTIDE SEQUENCE [LARGE SCALE GENOMIC DNA]</scope>
    <source>
        <strain evidence="1 2">CGMCC 1.15349</strain>
    </source>
</reference>
<accession>A0ABU9XWN5</accession>
<organism evidence="1 2">
    <name type="scientific">Sphingomonas qilianensis</name>
    <dbReference type="NCBI Taxonomy" id="1736690"/>
    <lineage>
        <taxon>Bacteria</taxon>
        <taxon>Pseudomonadati</taxon>
        <taxon>Pseudomonadota</taxon>
        <taxon>Alphaproteobacteria</taxon>
        <taxon>Sphingomonadales</taxon>
        <taxon>Sphingomonadaceae</taxon>
        <taxon>Sphingomonas</taxon>
    </lineage>
</organism>